<dbReference type="PANTHER" id="PTHR13362:SF2">
    <property type="entry name" value="SMALL RIBOSOMAL SUBUNIT PROTEIN MS33"/>
    <property type="match status" value="1"/>
</dbReference>
<sequence>MSVPRARLLSLTKEQCKVFATTYNPEQARLGNKVLRQRLRGPALASYYPRKLVTIKDVNKEFGPALATWDEVQEDRLTHLEGLKQRGKSAPKKKTAPPAADAKGAGKKKK</sequence>
<dbReference type="STRING" id="1531966.A0A0A1THC3"/>
<dbReference type="Proteomes" id="UP000039046">
    <property type="component" value="Unassembled WGS sequence"/>
</dbReference>
<name>A0A0A1THC3_9HYPO</name>
<dbReference type="EMBL" id="CDHN01000003">
    <property type="protein sequence ID" value="CEJ89708.1"/>
    <property type="molecule type" value="Genomic_DNA"/>
</dbReference>
<dbReference type="PANTHER" id="PTHR13362">
    <property type="entry name" value="MITOCHONDRIAL RIBOSOMAL PROTEIN S33"/>
    <property type="match status" value="1"/>
</dbReference>
<dbReference type="AlphaFoldDB" id="A0A0A1THC3"/>
<dbReference type="OrthoDB" id="2257454at2759"/>
<gene>
    <name evidence="8" type="ORF">VHEMI05533</name>
</gene>
<dbReference type="Pfam" id="PF08293">
    <property type="entry name" value="MRP-S33"/>
    <property type="match status" value="1"/>
</dbReference>
<proteinExistence type="inferred from homology"/>
<keyword evidence="4" id="KW-0496">Mitochondrion</keyword>
<feature type="region of interest" description="Disordered" evidence="7">
    <location>
        <begin position="79"/>
        <end position="110"/>
    </location>
</feature>
<organism evidence="8 9">
    <name type="scientific">[Torrubiella] hemipterigena</name>
    <dbReference type="NCBI Taxonomy" id="1531966"/>
    <lineage>
        <taxon>Eukaryota</taxon>
        <taxon>Fungi</taxon>
        <taxon>Dikarya</taxon>
        <taxon>Ascomycota</taxon>
        <taxon>Pezizomycotina</taxon>
        <taxon>Sordariomycetes</taxon>
        <taxon>Hypocreomycetidae</taxon>
        <taxon>Hypocreales</taxon>
        <taxon>Clavicipitaceae</taxon>
        <taxon>Clavicipitaceae incertae sedis</taxon>
        <taxon>'Torrubiella' clade</taxon>
    </lineage>
</organism>
<keyword evidence="3 8" id="KW-0689">Ribosomal protein</keyword>
<dbReference type="HOGENOM" id="CLU_150777_0_0_1"/>
<evidence type="ECO:0000256" key="2">
    <source>
        <dbReference type="ARBA" id="ARBA00008970"/>
    </source>
</evidence>
<evidence type="ECO:0000256" key="7">
    <source>
        <dbReference type="SAM" id="MobiDB-lite"/>
    </source>
</evidence>
<dbReference type="InterPro" id="IPR013219">
    <property type="entry name" value="Ribosomal_mS33"/>
</dbReference>
<evidence type="ECO:0000313" key="9">
    <source>
        <dbReference type="Proteomes" id="UP000039046"/>
    </source>
</evidence>
<evidence type="ECO:0000256" key="6">
    <source>
        <dbReference type="ARBA" id="ARBA00035132"/>
    </source>
</evidence>
<keyword evidence="9" id="KW-1185">Reference proteome</keyword>
<protein>
    <recommendedName>
        <fullName evidence="6">Small ribosomal subunit protein mS33</fullName>
    </recommendedName>
</protein>
<comment type="subcellular location">
    <subcellularLocation>
        <location evidence="1">Mitochondrion</location>
    </subcellularLocation>
</comment>
<evidence type="ECO:0000256" key="1">
    <source>
        <dbReference type="ARBA" id="ARBA00004173"/>
    </source>
</evidence>
<dbReference type="GO" id="GO:0005840">
    <property type="term" value="C:ribosome"/>
    <property type="evidence" value="ECO:0007669"/>
    <property type="project" value="UniProtKB-KW"/>
</dbReference>
<evidence type="ECO:0000313" key="8">
    <source>
        <dbReference type="EMBL" id="CEJ89708.1"/>
    </source>
</evidence>
<feature type="compositionally biased region" description="Basic residues" evidence="7">
    <location>
        <begin position="85"/>
        <end position="95"/>
    </location>
</feature>
<keyword evidence="5" id="KW-0687">Ribonucleoprotein</keyword>
<accession>A0A0A1THC3</accession>
<reference evidence="8 9" key="1">
    <citation type="journal article" date="2015" name="Genome Announc.">
        <title>Draft Genome Sequence and Gene Annotation of the Entomopathogenic Fungus Verticillium hemipterigenum.</title>
        <authorList>
            <person name="Horn F."/>
            <person name="Habel A."/>
            <person name="Scharf D.H."/>
            <person name="Dworschak J."/>
            <person name="Brakhage A.A."/>
            <person name="Guthke R."/>
            <person name="Hertweck C."/>
            <person name="Linde J."/>
        </authorList>
    </citation>
    <scope>NUCLEOTIDE SEQUENCE [LARGE SCALE GENOMIC DNA]</scope>
</reference>
<evidence type="ECO:0000256" key="5">
    <source>
        <dbReference type="ARBA" id="ARBA00023274"/>
    </source>
</evidence>
<dbReference type="GO" id="GO:1990904">
    <property type="term" value="C:ribonucleoprotein complex"/>
    <property type="evidence" value="ECO:0007669"/>
    <property type="project" value="UniProtKB-KW"/>
</dbReference>
<evidence type="ECO:0000256" key="4">
    <source>
        <dbReference type="ARBA" id="ARBA00023128"/>
    </source>
</evidence>
<dbReference type="GO" id="GO:0005739">
    <property type="term" value="C:mitochondrion"/>
    <property type="evidence" value="ECO:0007669"/>
    <property type="project" value="UniProtKB-SubCell"/>
</dbReference>
<comment type="similarity">
    <text evidence="2">Belongs to the mitochondrion-specific ribosomal protein mS33 family.</text>
</comment>
<evidence type="ECO:0000256" key="3">
    <source>
        <dbReference type="ARBA" id="ARBA00022980"/>
    </source>
</evidence>